<evidence type="ECO:0000313" key="2">
    <source>
        <dbReference type="EMBL" id="KAK9209312.1"/>
    </source>
</evidence>
<dbReference type="EMBL" id="JBCGBO010000004">
    <property type="protein sequence ID" value="KAK9209312.1"/>
    <property type="molecule type" value="Genomic_DNA"/>
</dbReference>
<accession>A0AAP0MJU8</accession>
<sequence>MENILDDMSHTPQSHAPANENESVPRNSNHPKKKRRTKDKTFENMSSNMGAMAESISVMVPKLDGLISVLSTTDKELSDLQAKLYGEICKIEVLGEQEILDAIDILATKHNMLRVFFNLPNELKKGYILQKIGRGIESTRMAREQIEPPKLATGKPLEKIEKLFAKMAYSSRHQN</sequence>
<comment type="caution">
    <text evidence="2">The sequence shown here is derived from an EMBL/GenBank/DDBJ whole genome shotgun (WGS) entry which is preliminary data.</text>
</comment>
<keyword evidence="3" id="KW-1185">Reference proteome</keyword>
<reference evidence="2 3" key="1">
    <citation type="submission" date="2024-05" db="EMBL/GenBank/DDBJ databases">
        <title>Haplotype-resolved chromosome-level genome assembly of Huyou (Citrus changshanensis).</title>
        <authorList>
            <person name="Miao C."/>
            <person name="Chen W."/>
            <person name="Wu Y."/>
            <person name="Wang L."/>
            <person name="Zhao S."/>
            <person name="Grierson D."/>
            <person name="Xu C."/>
            <person name="Chen K."/>
        </authorList>
    </citation>
    <scope>NUCLEOTIDE SEQUENCE [LARGE SCALE GENOMIC DNA]</scope>
    <source>
        <strain evidence="2">01-14</strain>
        <tissue evidence="2">Leaf</tissue>
    </source>
</reference>
<dbReference type="Proteomes" id="UP001428341">
    <property type="component" value="Unassembled WGS sequence"/>
</dbReference>
<dbReference type="PANTHER" id="PTHR46250">
    <property type="entry name" value="MYB/SANT-LIKE DNA-BINDING DOMAIN PROTEIN-RELATED"/>
    <property type="match status" value="1"/>
</dbReference>
<proteinExistence type="predicted"/>
<feature type="compositionally biased region" description="Polar residues" evidence="1">
    <location>
        <begin position="10"/>
        <end position="28"/>
    </location>
</feature>
<protein>
    <submittedName>
        <fullName evidence="2">Uncharacterized protein</fullName>
    </submittedName>
</protein>
<evidence type="ECO:0000256" key="1">
    <source>
        <dbReference type="SAM" id="MobiDB-lite"/>
    </source>
</evidence>
<name>A0AAP0MJU8_9ROSI</name>
<dbReference type="PANTHER" id="PTHR46250:SF15">
    <property type="entry name" value="OS01G0523800 PROTEIN"/>
    <property type="match status" value="1"/>
</dbReference>
<organism evidence="2 3">
    <name type="scientific">Citrus x changshan-huyou</name>
    <dbReference type="NCBI Taxonomy" id="2935761"/>
    <lineage>
        <taxon>Eukaryota</taxon>
        <taxon>Viridiplantae</taxon>
        <taxon>Streptophyta</taxon>
        <taxon>Embryophyta</taxon>
        <taxon>Tracheophyta</taxon>
        <taxon>Spermatophyta</taxon>
        <taxon>Magnoliopsida</taxon>
        <taxon>eudicotyledons</taxon>
        <taxon>Gunneridae</taxon>
        <taxon>Pentapetalae</taxon>
        <taxon>rosids</taxon>
        <taxon>malvids</taxon>
        <taxon>Sapindales</taxon>
        <taxon>Rutaceae</taxon>
        <taxon>Aurantioideae</taxon>
        <taxon>Citrus</taxon>
    </lineage>
</organism>
<feature type="compositionally biased region" description="Basic residues" evidence="1">
    <location>
        <begin position="29"/>
        <end position="38"/>
    </location>
</feature>
<dbReference type="AlphaFoldDB" id="A0AAP0MJU8"/>
<gene>
    <name evidence="2" type="ORF">WN944_001678</name>
</gene>
<evidence type="ECO:0000313" key="3">
    <source>
        <dbReference type="Proteomes" id="UP001428341"/>
    </source>
</evidence>
<feature type="region of interest" description="Disordered" evidence="1">
    <location>
        <begin position="1"/>
        <end position="44"/>
    </location>
</feature>